<comment type="similarity">
    <text evidence="1">Belongs to the acyl-ACP thioesterase family.</text>
</comment>
<dbReference type="Pfam" id="PF20791">
    <property type="entry name" value="Acyl-ACP_TE_C"/>
    <property type="match status" value="1"/>
</dbReference>
<evidence type="ECO:0000256" key="1">
    <source>
        <dbReference type="ARBA" id="ARBA00006500"/>
    </source>
</evidence>
<dbReference type="PANTHER" id="PTHR31727:SF6">
    <property type="entry name" value="OLEOYL-ACYL CARRIER PROTEIN THIOESTERASE 1, CHLOROPLASTIC"/>
    <property type="match status" value="1"/>
</dbReference>
<sequence length="245" mass="28418">MLFTKEYEIKYYEQNVNGDLKESALLNFLQDIATLSAESLGFGPSFVFANNYAWVVLKYHIELFAPLRNLSSIVIKTEPRGIAKLYAYRDFELYTKDGQCIGKAVSTWVLIDICTRKLLNTQKILADFMAPYQKRETDLVYEKIDSPDELMYQEVFDVRFDDIDVNRHANNSNYIVWALETLPVDFRLKHSLKTIDIKYKKEIGLNARVLSEAQQILTDGNVQTLHVIKDEQNAQDLTSLKIVWQ</sequence>
<dbReference type="Proteomes" id="UP000886748">
    <property type="component" value="Unassembled WGS sequence"/>
</dbReference>
<dbReference type="EMBL" id="DVOD01000013">
    <property type="protein sequence ID" value="HIU91773.1"/>
    <property type="molecule type" value="Genomic_DNA"/>
</dbReference>
<keyword evidence="7" id="KW-0275">Fatty acid biosynthesis</keyword>
<evidence type="ECO:0000313" key="10">
    <source>
        <dbReference type="EMBL" id="HIU91773.1"/>
    </source>
</evidence>
<keyword evidence="5" id="KW-0809">Transit peptide</keyword>
<keyword evidence="2" id="KW-0444">Lipid biosynthesis</keyword>
<dbReference type="Gene3D" id="3.10.129.10">
    <property type="entry name" value="Hotdog Thioesterase"/>
    <property type="match status" value="1"/>
</dbReference>
<name>A0A9D1MZA4_9CLOT</name>
<evidence type="ECO:0000256" key="5">
    <source>
        <dbReference type="ARBA" id="ARBA00022946"/>
    </source>
</evidence>
<keyword evidence="6" id="KW-0443">Lipid metabolism</keyword>
<dbReference type="AlphaFoldDB" id="A0A9D1MZA4"/>
<evidence type="ECO:0000259" key="9">
    <source>
        <dbReference type="Pfam" id="PF20791"/>
    </source>
</evidence>
<feature type="domain" description="Acyl-ACP thioesterase N-terminal hotdog" evidence="8">
    <location>
        <begin position="2"/>
        <end position="132"/>
    </location>
</feature>
<dbReference type="InterPro" id="IPR029069">
    <property type="entry name" value="HotDog_dom_sf"/>
</dbReference>
<evidence type="ECO:0000313" key="11">
    <source>
        <dbReference type="Proteomes" id="UP000886748"/>
    </source>
</evidence>
<dbReference type="PANTHER" id="PTHR31727">
    <property type="entry name" value="OLEOYL-ACYL CARRIER PROTEIN THIOESTERASE 1, CHLOROPLASTIC"/>
    <property type="match status" value="1"/>
</dbReference>
<accession>A0A9D1MZA4</accession>
<dbReference type="GO" id="GO:0016297">
    <property type="term" value="F:fatty acyl-[ACP] hydrolase activity"/>
    <property type="evidence" value="ECO:0007669"/>
    <property type="project" value="InterPro"/>
</dbReference>
<comment type="caution">
    <text evidence="10">The sequence shown here is derived from an EMBL/GenBank/DDBJ whole genome shotgun (WGS) entry which is preliminary data.</text>
</comment>
<keyword evidence="3" id="KW-0378">Hydrolase</keyword>
<dbReference type="InterPro" id="IPR049427">
    <property type="entry name" value="Acyl-ACP_TE_C"/>
</dbReference>
<evidence type="ECO:0000256" key="4">
    <source>
        <dbReference type="ARBA" id="ARBA00022832"/>
    </source>
</evidence>
<gene>
    <name evidence="10" type="ORF">IAD26_01420</name>
</gene>
<dbReference type="CDD" id="cd00586">
    <property type="entry name" value="4HBT"/>
    <property type="match status" value="1"/>
</dbReference>
<evidence type="ECO:0008006" key="12">
    <source>
        <dbReference type="Google" id="ProtNLM"/>
    </source>
</evidence>
<protein>
    <recommendedName>
        <fullName evidence="12">Acyl-ACP thioesterase</fullName>
    </recommendedName>
</protein>
<feature type="domain" description="Acyl-ACP thioesterase-like C-terminal" evidence="9">
    <location>
        <begin position="153"/>
        <end position="245"/>
    </location>
</feature>
<reference evidence="10" key="2">
    <citation type="journal article" date="2021" name="PeerJ">
        <title>Extensive microbial diversity within the chicken gut microbiome revealed by metagenomics and culture.</title>
        <authorList>
            <person name="Gilroy R."/>
            <person name="Ravi A."/>
            <person name="Getino M."/>
            <person name="Pursley I."/>
            <person name="Horton D.L."/>
            <person name="Alikhan N.F."/>
            <person name="Baker D."/>
            <person name="Gharbi K."/>
            <person name="Hall N."/>
            <person name="Watson M."/>
            <person name="Adriaenssens E.M."/>
            <person name="Foster-Nyarko E."/>
            <person name="Jarju S."/>
            <person name="Secka A."/>
            <person name="Antonio M."/>
            <person name="Oren A."/>
            <person name="Chaudhuri R.R."/>
            <person name="La Ragione R."/>
            <person name="Hildebrand F."/>
            <person name="Pallen M.J."/>
        </authorList>
    </citation>
    <scope>NUCLEOTIDE SEQUENCE</scope>
    <source>
        <strain evidence="10">CHK154-7741</strain>
    </source>
</reference>
<dbReference type="SUPFAM" id="SSF54637">
    <property type="entry name" value="Thioesterase/thiol ester dehydrase-isomerase"/>
    <property type="match status" value="2"/>
</dbReference>
<organism evidence="10 11">
    <name type="scientific">Candidatus Limenecus avicola</name>
    <dbReference type="NCBI Taxonomy" id="2840847"/>
    <lineage>
        <taxon>Bacteria</taxon>
        <taxon>Bacillati</taxon>
        <taxon>Bacillota</taxon>
        <taxon>Clostridia</taxon>
        <taxon>Eubacteriales</taxon>
        <taxon>Clostridiaceae</taxon>
        <taxon>Clostridiaceae incertae sedis</taxon>
        <taxon>Candidatus Limenecus</taxon>
    </lineage>
</organism>
<reference evidence="10" key="1">
    <citation type="submission" date="2020-10" db="EMBL/GenBank/DDBJ databases">
        <authorList>
            <person name="Gilroy R."/>
        </authorList>
    </citation>
    <scope>NUCLEOTIDE SEQUENCE</scope>
    <source>
        <strain evidence="10">CHK154-7741</strain>
    </source>
</reference>
<keyword evidence="4" id="KW-0276">Fatty acid metabolism</keyword>
<evidence type="ECO:0000256" key="2">
    <source>
        <dbReference type="ARBA" id="ARBA00022516"/>
    </source>
</evidence>
<evidence type="ECO:0000259" key="8">
    <source>
        <dbReference type="Pfam" id="PF01643"/>
    </source>
</evidence>
<dbReference type="GO" id="GO:0000036">
    <property type="term" value="F:acyl carrier activity"/>
    <property type="evidence" value="ECO:0007669"/>
    <property type="project" value="TreeGrafter"/>
</dbReference>
<dbReference type="InterPro" id="IPR002864">
    <property type="entry name" value="Acyl-ACP_thioesterase_NHD"/>
</dbReference>
<proteinExistence type="inferred from homology"/>
<evidence type="ECO:0000256" key="6">
    <source>
        <dbReference type="ARBA" id="ARBA00023098"/>
    </source>
</evidence>
<evidence type="ECO:0000256" key="3">
    <source>
        <dbReference type="ARBA" id="ARBA00022801"/>
    </source>
</evidence>
<dbReference type="Pfam" id="PF01643">
    <property type="entry name" value="Acyl-ACP_TE"/>
    <property type="match status" value="1"/>
</dbReference>
<dbReference type="InterPro" id="IPR045023">
    <property type="entry name" value="FATA/B"/>
</dbReference>
<evidence type="ECO:0000256" key="7">
    <source>
        <dbReference type="ARBA" id="ARBA00023160"/>
    </source>
</evidence>